<feature type="binding site" evidence="13">
    <location>
        <position position="282"/>
    </location>
    <ligand>
        <name>Mg(2+)</name>
        <dbReference type="ChEBI" id="CHEBI:18420"/>
        <label>1</label>
    </ligand>
</feature>
<evidence type="ECO:0000256" key="11">
    <source>
        <dbReference type="ARBA" id="ARBA00033056"/>
    </source>
</evidence>
<evidence type="ECO:0000256" key="6">
    <source>
        <dbReference type="ARBA" id="ARBA00022801"/>
    </source>
</evidence>
<dbReference type="AlphaFoldDB" id="A0A7C9IFL0"/>
<evidence type="ECO:0000256" key="14">
    <source>
        <dbReference type="PIRSR" id="PIRSR604385-3"/>
    </source>
</evidence>
<dbReference type="InterPro" id="IPR020084">
    <property type="entry name" value="NUDIX_hydrolase_CS"/>
</dbReference>
<accession>A0A7C9IFL0</accession>
<keyword evidence="5 13" id="KW-0479">Metal-binding</keyword>
<dbReference type="RefSeq" id="WP_160763226.1">
    <property type="nucleotide sequence ID" value="NZ_WUPT01000001.1"/>
</dbReference>
<dbReference type="Proteomes" id="UP000480350">
    <property type="component" value="Unassembled WGS sequence"/>
</dbReference>
<dbReference type="CDD" id="cd24155">
    <property type="entry name" value="NUDIX_ADPRase"/>
    <property type="match status" value="1"/>
</dbReference>
<evidence type="ECO:0000256" key="1">
    <source>
        <dbReference type="ARBA" id="ARBA00001946"/>
    </source>
</evidence>
<comment type="cofactor">
    <cofactor evidence="1 13">
        <name>Mg(2+)</name>
        <dbReference type="ChEBI" id="CHEBI:18420"/>
    </cofactor>
</comment>
<protein>
    <recommendedName>
        <fullName evidence="4">ADP-ribose pyrophosphatase</fullName>
        <ecNumber evidence="3">3.6.1.13</ecNumber>
    </recommendedName>
    <alternativeName>
        <fullName evidence="9">ADP-ribose diphosphatase</fullName>
    </alternativeName>
    <alternativeName>
        <fullName evidence="11">ADP-ribose phosphohydrolase</fullName>
    </alternativeName>
    <alternativeName>
        <fullName evidence="10">Adenosine diphosphoribose pyrophosphatase</fullName>
    </alternativeName>
</protein>
<feature type="binding site" evidence="13">
    <location>
        <position position="262"/>
    </location>
    <ligand>
        <name>Mg(2+)</name>
        <dbReference type="ChEBI" id="CHEBI:18420"/>
        <label>1</label>
    </ligand>
</feature>
<dbReference type="Gene3D" id="3.10.490.10">
    <property type="entry name" value="Gamma-glutamyl cyclotransferase-like"/>
    <property type="match status" value="1"/>
</dbReference>
<dbReference type="InterPro" id="IPR009288">
    <property type="entry name" value="AIG2-like_dom"/>
</dbReference>
<dbReference type="GO" id="GO:0047631">
    <property type="term" value="F:ADP-ribose diphosphatase activity"/>
    <property type="evidence" value="ECO:0007669"/>
    <property type="project" value="UniProtKB-EC"/>
</dbReference>
<comment type="catalytic activity">
    <reaction evidence="12">
        <text>ADP-D-ribose + H2O = D-ribose 5-phosphate + AMP + 2 H(+)</text>
        <dbReference type="Rhea" id="RHEA:10412"/>
        <dbReference type="ChEBI" id="CHEBI:15377"/>
        <dbReference type="ChEBI" id="CHEBI:15378"/>
        <dbReference type="ChEBI" id="CHEBI:57967"/>
        <dbReference type="ChEBI" id="CHEBI:78346"/>
        <dbReference type="ChEBI" id="CHEBI:456215"/>
        <dbReference type="EC" id="3.6.1.13"/>
    </reaction>
</comment>
<dbReference type="InterPro" id="IPR004385">
    <property type="entry name" value="NDP_pyrophosphatase"/>
</dbReference>
<keyword evidence="6" id="KW-0378">Hydrolase</keyword>
<dbReference type="Gene3D" id="3.90.79.10">
    <property type="entry name" value="Nucleoside Triphosphate Pyrophosphohydrolase"/>
    <property type="match status" value="1"/>
</dbReference>
<dbReference type="Pfam" id="PF00293">
    <property type="entry name" value="NUDIX"/>
    <property type="match status" value="1"/>
</dbReference>
<evidence type="ECO:0000313" key="17">
    <source>
        <dbReference type="Proteomes" id="UP000480350"/>
    </source>
</evidence>
<dbReference type="EMBL" id="WUPT01000001">
    <property type="protein sequence ID" value="MXQ07349.1"/>
    <property type="molecule type" value="Genomic_DNA"/>
</dbReference>
<feature type="binding site" evidence="13">
    <location>
        <position position="331"/>
    </location>
    <ligand>
        <name>Mg(2+)</name>
        <dbReference type="ChEBI" id="CHEBI:18420"/>
        <label>1</label>
    </ligand>
</feature>
<evidence type="ECO:0000256" key="12">
    <source>
        <dbReference type="ARBA" id="ARBA00049546"/>
    </source>
</evidence>
<feature type="domain" description="Nudix hydrolase" evidence="15">
    <location>
        <begin position="220"/>
        <end position="360"/>
    </location>
</feature>
<comment type="similarity">
    <text evidence="2">Belongs to the Nudix hydrolase family. NudF subfamily.</text>
</comment>
<keyword evidence="7 13" id="KW-0460">Magnesium</keyword>
<dbReference type="NCBIfam" id="TIGR00052">
    <property type="entry name" value="nudix-type nucleoside diphosphatase, YffH/AdpP family"/>
    <property type="match status" value="1"/>
</dbReference>
<evidence type="ECO:0000256" key="2">
    <source>
        <dbReference type="ARBA" id="ARBA00007482"/>
    </source>
</evidence>
<dbReference type="SUPFAM" id="SSF55811">
    <property type="entry name" value="Nudix"/>
    <property type="match status" value="1"/>
</dbReference>
<dbReference type="GO" id="GO:0046872">
    <property type="term" value="F:metal ion binding"/>
    <property type="evidence" value="ECO:0007669"/>
    <property type="project" value="UniProtKB-KW"/>
</dbReference>
<comment type="function">
    <text evidence="8">Acts on ADP-mannose and ADP-glucose as well as ADP-ribose. Prevents glycogen biosynthesis. The reaction catalyzed by this enzyme is a limiting step of the gluconeogenic process.</text>
</comment>
<dbReference type="GO" id="GO:0019693">
    <property type="term" value="P:ribose phosphate metabolic process"/>
    <property type="evidence" value="ECO:0007669"/>
    <property type="project" value="TreeGrafter"/>
</dbReference>
<reference evidence="16 17" key="2">
    <citation type="submission" date="2020-03" db="EMBL/GenBank/DDBJ databases">
        <title>Kangsaoukella pontilimi gen. nov., sp. nov., a new member of the family Rhodobacteraceae isolated from a tidal mudflat.</title>
        <authorList>
            <person name="Kim I.S."/>
        </authorList>
    </citation>
    <scope>NUCLEOTIDE SEQUENCE [LARGE SCALE GENOMIC DNA]</scope>
    <source>
        <strain evidence="16 17">GH1-50</strain>
    </source>
</reference>
<reference evidence="16 17" key="1">
    <citation type="submission" date="2019-12" db="EMBL/GenBank/DDBJ databases">
        <authorList>
            <person name="Lee S.D."/>
        </authorList>
    </citation>
    <scope>NUCLEOTIDE SEQUENCE [LARGE SCALE GENOMIC DNA]</scope>
    <source>
        <strain evidence="16 17">GH1-50</strain>
    </source>
</reference>
<dbReference type="GO" id="GO:0006753">
    <property type="term" value="P:nucleoside phosphate metabolic process"/>
    <property type="evidence" value="ECO:0007669"/>
    <property type="project" value="TreeGrafter"/>
</dbReference>
<evidence type="ECO:0000256" key="4">
    <source>
        <dbReference type="ARBA" id="ARBA00013297"/>
    </source>
</evidence>
<evidence type="ECO:0000256" key="8">
    <source>
        <dbReference type="ARBA" id="ARBA00025164"/>
    </source>
</evidence>
<proteinExistence type="inferred from homology"/>
<dbReference type="InterPro" id="IPR013024">
    <property type="entry name" value="GGCT-like"/>
</dbReference>
<comment type="caution">
    <text evidence="16">The sequence shown here is derived from an EMBL/GenBank/DDBJ whole genome shotgun (WGS) entry which is preliminary data.</text>
</comment>
<dbReference type="InterPro" id="IPR036568">
    <property type="entry name" value="GGCT-like_sf"/>
</dbReference>
<dbReference type="GO" id="GO:0019144">
    <property type="term" value="F:ADP-sugar diphosphatase activity"/>
    <property type="evidence" value="ECO:0007669"/>
    <property type="project" value="TreeGrafter"/>
</dbReference>
<keyword evidence="17" id="KW-1185">Reference proteome</keyword>
<dbReference type="PANTHER" id="PTHR11839">
    <property type="entry name" value="UDP/ADP-SUGAR PYROPHOSPHATASE"/>
    <property type="match status" value="1"/>
</dbReference>
<dbReference type="Pfam" id="PF06094">
    <property type="entry name" value="GGACT"/>
    <property type="match status" value="1"/>
</dbReference>
<dbReference type="EC" id="3.6.1.13" evidence="3"/>
<dbReference type="PROSITE" id="PS00893">
    <property type="entry name" value="NUDIX_BOX"/>
    <property type="match status" value="1"/>
</dbReference>
<dbReference type="InterPro" id="IPR000086">
    <property type="entry name" value="NUDIX_hydrolase_dom"/>
</dbReference>
<feature type="short sequence motif" description="Nudix box" evidence="14">
    <location>
        <begin position="263"/>
        <end position="285"/>
    </location>
</feature>
<name>A0A7C9IFL0_9RHOB</name>
<evidence type="ECO:0000256" key="13">
    <source>
        <dbReference type="PIRSR" id="PIRSR604385-2"/>
    </source>
</evidence>
<evidence type="ECO:0000259" key="15">
    <source>
        <dbReference type="PROSITE" id="PS51462"/>
    </source>
</evidence>
<evidence type="ECO:0000256" key="3">
    <source>
        <dbReference type="ARBA" id="ARBA00012453"/>
    </source>
</evidence>
<evidence type="ECO:0000256" key="9">
    <source>
        <dbReference type="ARBA" id="ARBA00030162"/>
    </source>
</evidence>
<dbReference type="CDD" id="cd06661">
    <property type="entry name" value="GGCT_like"/>
    <property type="match status" value="1"/>
</dbReference>
<gene>
    <name evidence="16" type="ORF">GQ651_05765</name>
</gene>
<dbReference type="InterPro" id="IPR015797">
    <property type="entry name" value="NUDIX_hydrolase-like_dom_sf"/>
</dbReference>
<dbReference type="PROSITE" id="PS51462">
    <property type="entry name" value="NUDIX"/>
    <property type="match status" value="1"/>
</dbReference>
<dbReference type="PANTHER" id="PTHR11839:SF5">
    <property type="entry name" value="ADP-RIBOSE PYROPHOSPHATASE"/>
    <property type="match status" value="1"/>
</dbReference>
<dbReference type="GO" id="GO:0005829">
    <property type="term" value="C:cytosol"/>
    <property type="evidence" value="ECO:0007669"/>
    <property type="project" value="TreeGrafter"/>
</dbReference>
<evidence type="ECO:0000256" key="7">
    <source>
        <dbReference type="ARBA" id="ARBA00022842"/>
    </source>
</evidence>
<feature type="binding site" evidence="13">
    <location>
        <position position="278"/>
    </location>
    <ligand>
        <name>Mg(2+)</name>
        <dbReference type="ChEBI" id="CHEBI:18420"/>
        <label>1</label>
    </ligand>
</feature>
<evidence type="ECO:0000256" key="5">
    <source>
        <dbReference type="ARBA" id="ARBA00022723"/>
    </source>
</evidence>
<sequence length="375" mass="40688">MSATTPIFLYGTLLDPDLFGVVGGRVLAGRSARLADHAVHWARDENFPLLGHEAGAVATGLIVECDGLLKARLDFYELGFGYTLEPRQVMTDAGREEALVYIPEADRWPKGAAWSLSEWQRTYGPLSRAAAVEYMRLLGETPPEQAAAAFPQIRARAASRLRAQAEPSPDPFGGLPGDGVVAPDVTRQPFTDYFGVREDRLSFPTFGGGQSETVRRVSWLSADAVTILPYDPVRDAVLVVRQFRHGAFSRGDPNPWCIEPVAGRIDAGETPEEAARREMLEETGLEAGEMHLIGAYYPTPGAVSEHLTSYVAIADLGGRDGRVGGEVSEAEDIMAHVVSFEALEDMAASGAANTGPLLLALFWLARHRERLRATD</sequence>
<evidence type="ECO:0000313" key="16">
    <source>
        <dbReference type="EMBL" id="MXQ07349.1"/>
    </source>
</evidence>
<evidence type="ECO:0000256" key="10">
    <source>
        <dbReference type="ARBA" id="ARBA00030308"/>
    </source>
</evidence>
<organism evidence="16 17">
    <name type="scientific">Kangsaoukella pontilimi</name>
    <dbReference type="NCBI Taxonomy" id="2691042"/>
    <lineage>
        <taxon>Bacteria</taxon>
        <taxon>Pseudomonadati</taxon>
        <taxon>Pseudomonadota</taxon>
        <taxon>Alphaproteobacteria</taxon>
        <taxon>Rhodobacterales</taxon>
        <taxon>Paracoccaceae</taxon>
        <taxon>Kangsaoukella</taxon>
    </lineage>
</organism>
<dbReference type="SUPFAM" id="SSF110857">
    <property type="entry name" value="Gamma-glutamyl cyclotransferase-like"/>
    <property type="match status" value="1"/>
</dbReference>